<evidence type="ECO:0000256" key="10">
    <source>
        <dbReference type="ARBA" id="ARBA00022679"/>
    </source>
</evidence>
<dbReference type="RefSeq" id="WP_073247616.1">
    <property type="nucleotide sequence ID" value="NZ_FQVG01000002.1"/>
</dbReference>
<feature type="transmembrane region" description="Helical" evidence="24">
    <location>
        <begin position="195"/>
        <end position="213"/>
    </location>
</feature>
<proteinExistence type="inferred from homology"/>
<feature type="transmembrane region" description="Helical" evidence="24">
    <location>
        <begin position="12"/>
        <end position="39"/>
    </location>
</feature>
<feature type="transmembrane region" description="Helical" evidence="24">
    <location>
        <begin position="51"/>
        <end position="68"/>
    </location>
</feature>
<evidence type="ECO:0000256" key="19">
    <source>
        <dbReference type="ARBA" id="ARBA00031825"/>
    </source>
</evidence>
<evidence type="ECO:0000313" key="26">
    <source>
        <dbReference type="Proteomes" id="UP000184423"/>
    </source>
</evidence>
<evidence type="ECO:0000256" key="11">
    <source>
        <dbReference type="ARBA" id="ARBA00022692"/>
    </source>
</evidence>
<dbReference type="PANTHER" id="PTHR46382:SF1">
    <property type="entry name" value="PHOSPHATIDATE CYTIDYLYLTRANSFERASE"/>
    <property type="match status" value="1"/>
</dbReference>
<evidence type="ECO:0000256" key="16">
    <source>
        <dbReference type="ARBA" id="ARBA00023209"/>
    </source>
</evidence>
<evidence type="ECO:0000256" key="21">
    <source>
        <dbReference type="ARBA" id="ARBA00032396"/>
    </source>
</evidence>
<feature type="transmembrane region" description="Helical" evidence="24">
    <location>
        <begin position="243"/>
        <end position="261"/>
    </location>
</feature>
<dbReference type="GO" id="GO:0005886">
    <property type="term" value="C:plasma membrane"/>
    <property type="evidence" value="ECO:0007669"/>
    <property type="project" value="UniProtKB-SubCell"/>
</dbReference>
<evidence type="ECO:0000256" key="7">
    <source>
        <dbReference type="ARBA" id="ARBA00019373"/>
    </source>
</evidence>
<evidence type="ECO:0000256" key="13">
    <source>
        <dbReference type="ARBA" id="ARBA00022989"/>
    </source>
</evidence>
<evidence type="ECO:0000256" key="1">
    <source>
        <dbReference type="ARBA" id="ARBA00001698"/>
    </source>
</evidence>
<evidence type="ECO:0000256" key="5">
    <source>
        <dbReference type="ARBA" id="ARBA00010185"/>
    </source>
</evidence>
<keyword evidence="9" id="KW-0444">Lipid biosynthesis</keyword>
<feature type="transmembrane region" description="Helical" evidence="24">
    <location>
        <begin position="99"/>
        <end position="119"/>
    </location>
</feature>
<evidence type="ECO:0000256" key="22">
    <source>
        <dbReference type="ARBA" id="ARBA00032743"/>
    </source>
</evidence>
<dbReference type="Pfam" id="PF01148">
    <property type="entry name" value="CTP_transf_1"/>
    <property type="match status" value="1"/>
</dbReference>
<feature type="transmembrane region" description="Helical" evidence="24">
    <location>
        <begin position="75"/>
        <end position="93"/>
    </location>
</feature>
<protein>
    <recommendedName>
        <fullName evidence="7">Phosphatidate cytidylyltransferase</fullName>
        <ecNumber evidence="6">2.7.7.41</ecNumber>
    </recommendedName>
    <alternativeName>
        <fullName evidence="20">CDP-DAG synthase</fullName>
    </alternativeName>
    <alternativeName>
        <fullName evidence="22">CDP-DG synthase</fullName>
    </alternativeName>
    <alternativeName>
        <fullName evidence="18">CDP-diacylglycerol synthase</fullName>
    </alternativeName>
    <alternativeName>
        <fullName evidence="21">CDP-diglyceride pyrophosphorylase</fullName>
    </alternativeName>
    <alternativeName>
        <fullName evidence="23">CDP-diglyceride synthase</fullName>
    </alternativeName>
    <alternativeName>
        <fullName evidence="19">CTP:phosphatidate cytidylyltransferase</fullName>
    </alternativeName>
</protein>
<comment type="subcellular location">
    <subcellularLocation>
        <location evidence="2">Cell membrane</location>
        <topology evidence="2">Multi-pass membrane protein</topology>
    </subcellularLocation>
</comment>
<keyword evidence="16" id="KW-0594">Phospholipid biosynthesis</keyword>
<keyword evidence="14" id="KW-0443">Lipid metabolism</keyword>
<dbReference type="EC" id="2.7.7.41" evidence="6"/>
<keyword evidence="26" id="KW-1185">Reference proteome</keyword>
<evidence type="ECO:0000256" key="4">
    <source>
        <dbReference type="ARBA" id="ARBA00005189"/>
    </source>
</evidence>
<feature type="transmembrane region" description="Helical" evidence="24">
    <location>
        <begin position="170"/>
        <end position="188"/>
    </location>
</feature>
<evidence type="ECO:0000256" key="18">
    <source>
        <dbReference type="ARBA" id="ARBA00029893"/>
    </source>
</evidence>
<evidence type="ECO:0000256" key="15">
    <source>
        <dbReference type="ARBA" id="ARBA00023136"/>
    </source>
</evidence>
<comment type="pathway">
    <text evidence="4">Lipid metabolism.</text>
</comment>
<evidence type="ECO:0000256" key="8">
    <source>
        <dbReference type="ARBA" id="ARBA00022475"/>
    </source>
</evidence>
<sequence length="262" mass="29391">MKTRIISALVAIPILLFFVISGGLILKIGVSIITAIAVYEYINAFEKKYRVITPLLIIFYLINQFIFYTSDLSKYNTILIYTLLLISMAYPIFNKKYSIISSAFTVVGYIYIISFFNLLVKINEMKNGNKLIWMVFLIAWCCDTFAYFIGMFLGKRKLCPEVSPKKTVEGSIGGILGSIVGLVIWKIFNGNIEITYIQLIILGIIGAVVSQIGDLSASLIKRHVGIKDYGNIMPGHGGILDRFDSILFVIPVVYYYIAIILG</sequence>
<evidence type="ECO:0000256" key="3">
    <source>
        <dbReference type="ARBA" id="ARBA00005119"/>
    </source>
</evidence>
<keyword evidence="8" id="KW-1003">Cell membrane</keyword>
<evidence type="ECO:0000256" key="6">
    <source>
        <dbReference type="ARBA" id="ARBA00012487"/>
    </source>
</evidence>
<name>A0A1M4SL95_9CLOT</name>
<comment type="catalytic activity">
    <reaction evidence="1">
        <text>a 1,2-diacyl-sn-glycero-3-phosphate + CTP + H(+) = a CDP-1,2-diacyl-sn-glycerol + diphosphate</text>
        <dbReference type="Rhea" id="RHEA:16229"/>
        <dbReference type="ChEBI" id="CHEBI:15378"/>
        <dbReference type="ChEBI" id="CHEBI:33019"/>
        <dbReference type="ChEBI" id="CHEBI:37563"/>
        <dbReference type="ChEBI" id="CHEBI:58332"/>
        <dbReference type="ChEBI" id="CHEBI:58608"/>
        <dbReference type="EC" id="2.7.7.41"/>
    </reaction>
</comment>
<keyword evidence="11 24" id="KW-0812">Transmembrane</keyword>
<evidence type="ECO:0000256" key="20">
    <source>
        <dbReference type="ARBA" id="ARBA00032253"/>
    </source>
</evidence>
<comment type="pathway">
    <text evidence="3">Phospholipid metabolism; CDP-diacylglycerol biosynthesis; CDP-diacylglycerol from sn-glycerol 3-phosphate: step 3/3.</text>
</comment>
<dbReference type="AlphaFoldDB" id="A0A1M4SL95"/>
<comment type="similarity">
    <text evidence="5">Belongs to the CDS family.</text>
</comment>
<gene>
    <name evidence="25" type="ORF">SAMN02746091_00159</name>
</gene>
<accession>A0A1M4SL95</accession>
<reference evidence="26" key="1">
    <citation type="submission" date="2016-11" db="EMBL/GenBank/DDBJ databases">
        <authorList>
            <person name="Varghese N."/>
            <person name="Submissions S."/>
        </authorList>
    </citation>
    <scope>NUCLEOTIDE SEQUENCE [LARGE SCALE GENOMIC DNA]</scope>
    <source>
        <strain evidence="26">DSM 10124</strain>
    </source>
</reference>
<dbReference type="GO" id="GO:0004605">
    <property type="term" value="F:phosphatidate cytidylyltransferase activity"/>
    <property type="evidence" value="ECO:0007669"/>
    <property type="project" value="UniProtKB-EC"/>
</dbReference>
<evidence type="ECO:0000256" key="23">
    <source>
        <dbReference type="ARBA" id="ARBA00033406"/>
    </source>
</evidence>
<keyword evidence="12 25" id="KW-0548">Nucleotidyltransferase</keyword>
<dbReference type="Proteomes" id="UP000184423">
    <property type="component" value="Unassembled WGS sequence"/>
</dbReference>
<organism evidence="25 26">
    <name type="scientific">Caloramator proteoclasticus DSM 10124</name>
    <dbReference type="NCBI Taxonomy" id="1121262"/>
    <lineage>
        <taxon>Bacteria</taxon>
        <taxon>Bacillati</taxon>
        <taxon>Bacillota</taxon>
        <taxon>Clostridia</taxon>
        <taxon>Eubacteriales</taxon>
        <taxon>Clostridiaceae</taxon>
        <taxon>Caloramator</taxon>
    </lineage>
</organism>
<evidence type="ECO:0000256" key="9">
    <source>
        <dbReference type="ARBA" id="ARBA00022516"/>
    </source>
</evidence>
<keyword evidence="17" id="KW-1208">Phospholipid metabolism</keyword>
<dbReference type="EMBL" id="FQVG01000002">
    <property type="protein sequence ID" value="SHE32971.1"/>
    <property type="molecule type" value="Genomic_DNA"/>
</dbReference>
<evidence type="ECO:0000256" key="24">
    <source>
        <dbReference type="SAM" id="Phobius"/>
    </source>
</evidence>
<keyword evidence="15 24" id="KW-0472">Membrane</keyword>
<keyword evidence="13 24" id="KW-1133">Transmembrane helix</keyword>
<keyword evidence="10 25" id="KW-0808">Transferase</keyword>
<evidence type="ECO:0000256" key="2">
    <source>
        <dbReference type="ARBA" id="ARBA00004651"/>
    </source>
</evidence>
<evidence type="ECO:0000256" key="12">
    <source>
        <dbReference type="ARBA" id="ARBA00022695"/>
    </source>
</evidence>
<evidence type="ECO:0000256" key="17">
    <source>
        <dbReference type="ARBA" id="ARBA00023264"/>
    </source>
</evidence>
<evidence type="ECO:0000256" key="14">
    <source>
        <dbReference type="ARBA" id="ARBA00023098"/>
    </source>
</evidence>
<dbReference type="PANTHER" id="PTHR46382">
    <property type="entry name" value="PHOSPHATIDATE CYTIDYLYLTRANSFERASE"/>
    <property type="match status" value="1"/>
</dbReference>
<evidence type="ECO:0000313" key="25">
    <source>
        <dbReference type="EMBL" id="SHE32971.1"/>
    </source>
</evidence>
<feature type="transmembrane region" description="Helical" evidence="24">
    <location>
        <begin position="131"/>
        <end position="150"/>
    </location>
</feature>
<dbReference type="GO" id="GO:0016024">
    <property type="term" value="P:CDP-diacylglycerol biosynthetic process"/>
    <property type="evidence" value="ECO:0007669"/>
    <property type="project" value="TreeGrafter"/>
</dbReference>